<dbReference type="PANTHER" id="PTHR13710:SF84">
    <property type="entry name" value="ATP-DEPENDENT DNA HELICASE RECS-RELATED"/>
    <property type="match status" value="1"/>
</dbReference>
<dbReference type="Gene3D" id="3.40.50.300">
    <property type="entry name" value="P-loop containing nucleotide triphosphate hydrolases"/>
    <property type="match status" value="2"/>
</dbReference>
<keyword evidence="2" id="KW-0378">Hydrolase</keyword>
<name>A0A9J6R991_9BACI</name>
<comment type="caution">
    <text evidence="8">The sequence shown here is derived from an EMBL/GenBank/DDBJ whole genome shotgun (WGS) entry which is preliminary data.</text>
</comment>
<dbReference type="GO" id="GO:0009378">
    <property type="term" value="F:four-way junction helicase activity"/>
    <property type="evidence" value="ECO:0007669"/>
    <property type="project" value="TreeGrafter"/>
</dbReference>
<dbReference type="GO" id="GO:0016787">
    <property type="term" value="F:hydrolase activity"/>
    <property type="evidence" value="ECO:0007669"/>
    <property type="project" value="UniProtKB-KW"/>
</dbReference>
<dbReference type="Proteomes" id="UP001084197">
    <property type="component" value="Unassembled WGS sequence"/>
</dbReference>
<feature type="domain" description="Helicase C-terminal" evidence="7">
    <location>
        <begin position="216"/>
        <end position="378"/>
    </location>
</feature>
<dbReference type="PROSITE" id="PS51194">
    <property type="entry name" value="HELICASE_CTER"/>
    <property type="match status" value="1"/>
</dbReference>
<dbReference type="PANTHER" id="PTHR13710">
    <property type="entry name" value="DNA HELICASE RECQ FAMILY MEMBER"/>
    <property type="match status" value="1"/>
</dbReference>
<dbReference type="GO" id="GO:0006281">
    <property type="term" value="P:DNA repair"/>
    <property type="evidence" value="ECO:0007669"/>
    <property type="project" value="TreeGrafter"/>
</dbReference>
<dbReference type="RefSeq" id="WP_268778605.1">
    <property type="nucleotide sequence ID" value="NZ_JAPRAT010000002.1"/>
</dbReference>
<sequence>MELEKTLQHYFGFSTFRTGQKEIILDVLAGRNVLAVLPTGSGKSLCYQIPAMERSGVVLVISPLLSLMEDQVKQLKQTGFQQVIAINSFLKNKQAIYPSLDRYKLIYLSPEILQNRELLTQLKYLNISLFVIDEAHCISQWGYEFRPDYLKLRGIIEELGSPPFMALSATATPEVQEDIIAQLNHAPIVKHIYPMDRNNIAFLVEKVSSNQEKDSYLTDLFSQFTVPAMVYFSSKKEAERVAKMLSSELPELQIAYYHGGMDQTDRILIQQQFMEGKLDVICCTSAFGMGIDKSNVRLVVHYHIPIQIESFIQEIGRSGRDGLSSVSILLYTNFDHKIPERLIEGELPDTSVVRPLVSMLQKSVINQSSIKLDENKLIEQFCLSEIQWRFLHFQLEKHGMIKENRILKSRVEYDAIAKKIVCKITERNRYKMKKLNQMLQWVNVDECRRVALYQPFQKTINQPIYFCCDRCGFMLSQWDPVIPKKQSDPKDWKVQLQQLFSQGESQ</sequence>
<dbReference type="GO" id="GO:0030894">
    <property type="term" value="C:replisome"/>
    <property type="evidence" value="ECO:0007669"/>
    <property type="project" value="TreeGrafter"/>
</dbReference>
<dbReference type="GO" id="GO:0043138">
    <property type="term" value="F:3'-5' DNA helicase activity"/>
    <property type="evidence" value="ECO:0007669"/>
    <property type="project" value="TreeGrafter"/>
</dbReference>
<evidence type="ECO:0000259" key="7">
    <source>
        <dbReference type="PROSITE" id="PS51194"/>
    </source>
</evidence>
<gene>
    <name evidence="8" type="ORF">OWO01_01250</name>
</gene>
<proteinExistence type="predicted"/>
<feature type="domain" description="Helicase ATP-binding" evidence="6">
    <location>
        <begin position="24"/>
        <end position="189"/>
    </location>
</feature>
<evidence type="ECO:0000313" key="9">
    <source>
        <dbReference type="Proteomes" id="UP001084197"/>
    </source>
</evidence>
<evidence type="ECO:0000256" key="5">
    <source>
        <dbReference type="ARBA" id="ARBA00023125"/>
    </source>
</evidence>
<dbReference type="InterPro" id="IPR014001">
    <property type="entry name" value="Helicase_ATP-bd"/>
</dbReference>
<evidence type="ECO:0000256" key="3">
    <source>
        <dbReference type="ARBA" id="ARBA00022806"/>
    </source>
</evidence>
<dbReference type="InterPro" id="IPR002464">
    <property type="entry name" value="DNA/RNA_helicase_DEAH_CS"/>
</dbReference>
<dbReference type="SUPFAM" id="SSF52540">
    <property type="entry name" value="P-loop containing nucleoside triphosphate hydrolases"/>
    <property type="match status" value="1"/>
</dbReference>
<dbReference type="InterPro" id="IPR011545">
    <property type="entry name" value="DEAD/DEAH_box_helicase_dom"/>
</dbReference>
<protein>
    <submittedName>
        <fullName evidence="8">ATP-dependent DNA helicase</fullName>
    </submittedName>
</protein>
<dbReference type="GO" id="GO:0003677">
    <property type="term" value="F:DNA binding"/>
    <property type="evidence" value="ECO:0007669"/>
    <property type="project" value="UniProtKB-KW"/>
</dbReference>
<dbReference type="PROSITE" id="PS51192">
    <property type="entry name" value="HELICASE_ATP_BIND_1"/>
    <property type="match status" value="1"/>
</dbReference>
<dbReference type="GO" id="GO:0005737">
    <property type="term" value="C:cytoplasm"/>
    <property type="evidence" value="ECO:0007669"/>
    <property type="project" value="TreeGrafter"/>
</dbReference>
<dbReference type="SMART" id="SM00487">
    <property type="entry name" value="DEXDc"/>
    <property type="match status" value="1"/>
</dbReference>
<dbReference type="InterPro" id="IPR027417">
    <property type="entry name" value="P-loop_NTPase"/>
</dbReference>
<dbReference type="SMART" id="SM00490">
    <property type="entry name" value="HELICc"/>
    <property type="match status" value="1"/>
</dbReference>
<dbReference type="PROSITE" id="PS00690">
    <property type="entry name" value="DEAH_ATP_HELICASE"/>
    <property type="match status" value="1"/>
</dbReference>
<keyword evidence="5" id="KW-0238">DNA-binding</keyword>
<dbReference type="InterPro" id="IPR004589">
    <property type="entry name" value="DNA_helicase_ATP-dep_RecQ"/>
</dbReference>
<organism evidence="8 9">
    <name type="scientific">Natronobacillus azotifigens</name>
    <dbReference type="NCBI Taxonomy" id="472978"/>
    <lineage>
        <taxon>Bacteria</taxon>
        <taxon>Bacillati</taxon>
        <taxon>Bacillota</taxon>
        <taxon>Bacilli</taxon>
        <taxon>Bacillales</taxon>
        <taxon>Bacillaceae</taxon>
        <taxon>Natronobacillus</taxon>
    </lineage>
</organism>
<dbReference type="NCBIfam" id="TIGR00614">
    <property type="entry name" value="recQ_fam"/>
    <property type="match status" value="1"/>
</dbReference>
<keyword evidence="3 8" id="KW-0347">Helicase</keyword>
<evidence type="ECO:0000256" key="1">
    <source>
        <dbReference type="ARBA" id="ARBA00022741"/>
    </source>
</evidence>
<dbReference type="Pfam" id="PF00271">
    <property type="entry name" value="Helicase_C"/>
    <property type="match status" value="1"/>
</dbReference>
<evidence type="ECO:0000256" key="2">
    <source>
        <dbReference type="ARBA" id="ARBA00022801"/>
    </source>
</evidence>
<evidence type="ECO:0000259" key="6">
    <source>
        <dbReference type="PROSITE" id="PS51192"/>
    </source>
</evidence>
<keyword evidence="1" id="KW-0547">Nucleotide-binding</keyword>
<evidence type="ECO:0000313" key="8">
    <source>
        <dbReference type="EMBL" id="MCZ0701836.1"/>
    </source>
</evidence>
<dbReference type="AlphaFoldDB" id="A0A9J6R991"/>
<dbReference type="InterPro" id="IPR001650">
    <property type="entry name" value="Helicase_C-like"/>
</dbReference>
<keyword evidence="9" id="KW-1185">Reference proteome</keyword>
<evidence type="ECO:0000256" key="4">
    <source>
        <dbReference type="ARBA" id="ARBA00022840"/>
    </source>
</evidence>
<keyword evidence="4" id="KW-0067">ATP-binding</keyword>
<dbReference type="EMBL" id="JAPRAT010000002">
    <property type="protein sequence ID" value="MCZ0701836.1"/>
    <property type="molecule type" value="Genomic_DNA"/>
</dbReference>
<dbReference type="GO" id="GO:0043590">
    <property type="term" value="C:bacterial nucleoid"/>
    <property type="evidence" value="ECO:0007669"/>
    <property type="project" value="TreeGrafter"/>
</dbReference>
<dbReference type="GO" id="GO:0005524">
    <property type="term" value="F:ATP binding"/>
    <property type="evidence" value="ECO:0007669"/>
    <property type="project" value="UniProtKB-KW"/>
</dbReference>
<accession>A0A9J6R991</accession>
<reference evidence="8" key="1">
    <citation type="submission" date="2022-11" db="EMBL/GenBank/DDBJ databases">
        <title>WGS of Natronobacillus azotifigens 24KS-1, an anaerobic diazotrophic haloalkaliphile from soda-rich habitats.</title>
        <authorList>
            <person name="Sorokin D.Y."/>
            <person name="Merkel A.Y."/>
        </authorList>
    </citation>
    <scope>NUCLEOTIDE SEQUENCE</scope>
    <source>
        <strain evidence="8">24KS-1</strain>
    </source>
</reference>
<dbReference type="GO" id="GO:0006310">
    <property type="term" value="P:DNA recombination"/>
    <property type="evidence" value="ECO:0007669"/>
    <property type="project" value="InterPro"/>
</dbReference>
<dbReference type="CDD" id="cd17920">
    <property type="entry name" value="DEXHc_RecQ"/>
    <property type="match status" value="1"/>
</dbReference>
<dbReference type="Pfam" id="PF00270">
    <property type="entry name" value="DEAD"/>
    <property type="match status" value="1"/>
</dbReference>